<dbReference type="KEGG" id="lpk:LACPI_2144"/>
<protein>
    <submittedName>
        <fullName evidence="1">Uncharacterized protein</fullName>
    </submittedName>
</protein>
<dbReference type="HOGENOM" id="CLU_161310_0_0_9"/>
<dbReference type="Proteomes" id="UP000033166">
    <property type="component" value="Chromosome I"/>
</dbReference>
<name>A0A0D6DZD2_9LACT</name>
<accession>A0A0D6DZD2</accession>
<dbReference type="EMBL" id="LN774769">
    <property type="protein sequence ID" value="CEN29344.1"/>
    <property type="molecule type" value="Genomic_DNA"/>
</dbReference>
<evidence type="ECO:0000313" key="1">
    <source>
        <dbReference type="EMBL" id="CEN29344.1"/>
    </source>
</evidence>
<gene>
    <name evidence="1" type="ORF">LACPI_2144</name>
</gene>
<dbReference type="AlphaFoldDB" id="A0A0D6DZD2"/>
<organism evidence="1 2">
    <name type="scientific">Pseudolactococcus piscium MKFS47</name>
    <dbReference type="NCBI Taxonomy" id="297352"/>
    <lineage>
        <taxon>Bacteria</taxon>
        <taxon>Bacillati</taxon>
        <taxon>Bacillota</taxon>
        <taxon>Bacilli</taxon>
        <taxon>Lactobacillales</taxon>
        <taxon>Streptococcaceae</taxon>
        <taxon>Pseudolactococcus</taxon>
    </lineage>
</organism>
<proteinExistence type="predicted"/>
<sequence>MLQGYQVKQLIEQNYPELKDKVYPLFSTTIDEISIIYFINSSAGGYVGQDTLEIRCIHPDYDIAESYKKKMIDIFSTEKDNKAVVLPDIAFTGGVSGGGAMFNDTYQTWELTAFFILKTKERN</sequence>
<dbReference type="RefSeq" id="WP_047916329.1">
    <property type="nucleotide sequence ID" value="NZ_LN774769.1"/>
</dbReference>
<reference evidence="2" key="1">
    <citation type="submission" date="2015-01" db="EMBL/GenBank/DDBJ databases">
        <authorList>
            <person name="Andreevskaya M."/>
        </authorList>
    </citation>
    <scope>NUCLEOTIDE SEQUENCE [LARGE SCALE GENOMIC DNA]</scope>
    <source>
        <strain evidence="2">MKFS47</strain>
    </source>
</reference>
<evidence type="ECO:0000313" key="2">
    <source>
        <dbReference type="Proteomes" id="UP000033166"/>
    </source>
</evidence>